<dbReference type="InterPro" id="IPR036425">
    <property type="entry name" value="MoaB/Mog-like_dom_sf"/>
</dbReference>
<sequence length="432" mass="44940">MTDGRGFRDRTRLDAARESLLDAVAPLDRTESVPVTDADGRVLAAPVTPARPVPHYDRAAMDGYAVVAESTFGASDRSPNVLHVSGPEDGDATDGDGSVEATVDARTAVPVHTGSELPEGADAVVMVERTERFEDEVEIRGSVTAGENVSPVGEDVPGDADLFADGHRLRPSDLGLLRSVGRATVEVYESPVVDVIPTGDELVPADVTAGRAPEPGEVVETNALTVSRYVDAWGGTANYRDVVPDDDARLRAAVERGVAESDLVVTTGGSSVGDRDRIADVVADAGVVVHHGLAIKPGHPAGFGVVDDTPILMLPGYPVSCIVTAVSLLRPALKRAGHLPSVPQPTTTATLDRKVASEPGVRQFVRVALQDPDLDSGAESPDDAPVAAPVRASGASVLSSVTDADGWLTIPESVEGLDAGATVAVEDWEYRP</sequence>
<feature type="domain" description="MoaB/Mog" evidence="4">
    <location>
        <begin position="194"/>
        <end position="335"/>
    </location>
</feature>
<keyword evidence="2" id="KW-0501">Molybdenum cofactor biosynthesis</keyword>
<proteinExistence type="predicted"/>
<feature type="region of interest" description="Disordered" evidence="3">
    <location>
        <begin position="75"/>
        <end position="97"/>
    </location>
</feature>
<dbReference type="RefSeq" id="WP_336351422.1">
    <property type="nucleotide sequence ID" value="NZ_JAZAQL010000003.1"/>
</dbReference>
<evidence type="ECO:0000256" key="2">
    <source>
        <dbReference type="ARBA" id="ARBA00023150"/>
    </source>
</evidence>
<dbReference type="CDD" id="cd00887">
    <property type="entry name" value="MoeA"/>
    <property type="match status" value="1"/>
</dbReference>
<dbReference type="Pfam" id="PF00994">
    <property type="entry name" value="MoCF_biosynth"/>
    <property type="match status" value="1"/>
</dbReference>
<dbReference type="InterPro" id="IPR038987">
    <property type="entry name" value="MoeA-like"/>
</dbReference>
<dbReference type="Gene3D" id="2.170.190.11">
    <property type="entry name" value="Molybdopterin biosynthesis moea protein, domain 3"/>
    <property type="match status" value="1"/>
</dbReference>
<dbReference type="InterPro" id="IPR005110">
    <property type="entry name" value="MoeA_linker/N"/>
</dbReference>
<dbReference type="SUPFAM" id="SSF63882">
    <property type="entry name" value="MoeA N-terminal region -like"/>
    <property type="match status" value="1"/>
</dbReference>
<dbReference type="GO" id="GO:0006777">
    <property type="term" value="P:Mo-molybdopterin cofactor biosynthetic process"/>
    <property type="evidence" value="ECO:0007669"/>
    <property type="project" value="UniProtKB-KW"/>
</dbReference>
<dbReference type="PANTHER" id="PTHR10192:SF19">
    <property type="entry name" value="MOLYBDOPTERIN BIOSYNTHESIS PROTEIN MJ0666-RELATED"/>
    <property type="match status" value="1"/>
</dbReference>
<evidence type="ECO:0000313" key="5">
    <source>
        <dbReference type="EMBL" id="MFC6954474.1"/>
    </source>
</evidence>
<dbReference type="Proteomes" id="UP001596395">
    <property type="component" value="Unassembled WGS sequence"/>
</dbReference>
<dbReference type="SUPFAM" id="SSF63867">
    <property type="entry name" value="MoeA C-terminal domain-like"/>
    <property type="match status" value="1"/>
</dbReference>
<dbReference type="InterPro" id="IPR001453">
    <property type="entry name" value="MoaB/Mog_dom"/>
</dbReference>
<dbReference type="InterPro" id="IPR036688">
    <property type="entry name" value="MoeA_C_domain_IV_sf"/>
</dbReference>
<dbReference type="Gene3D" id="3.40.980.10">
    <property type="entry name" value="MoaB/Mog-like domain"/>
    <property type="match status" value="1"/>
</dbReference>
<dbReference type="AlphaFoldDB" id="A0ABD5VLY0"/>
<organism evidence="5 6">
    <name type="scientific">Halorubellus litoreus</name>
    <dbReference type="NCBI Taxonomy" id="755308"/>
    <lineage>
        <taxon>Archaea</taxon>
        <taxon>Methanobacteriati</taxon>
        <taxon>Methanobacteriota</taxon>
        <taxon>Stenosarchaea group</taxon>
        <taxon>Halobacteria</taxon>
        <taxon>Halobacteriales</taxon>
        <taxon>Halorubellaceae</taxon>
        <taxon>Halorubellus</taxon>
    </lineage>
</organism>
<dbReference type="NCBIfam" id="NF045515">
    <property type="entry name" value="Glp_gephyrin"/>
    <property type="match status" value="1"/>
</dbReference>
<dbReference type="SMART" id="SM00852">
    <property type="entry name" value="MoCF_biosynth"/>
    <property type="match status" value="1"/>
</dbReference>
<dbReference type="Pfam" id="PF03454">
    <property type="entry name" value="MoeA_C"/>
    <property type="match status" value="1"/>
</dbReference>
<evidence type="ECO:0000256" key="1">
    <source>
        <dbReference type="ARBA" id="ARBA00005046"/>
    </source>
</evidence>
<evidence type="ECO:0000259" key="4">
    <source>
        <dbReference type="SMART" id="SM00852"/>
    </source>
</evidence>
<evidence type="ECO:0000256" key="3">
    <source>
        <dbReference type="SAM" id="MobiDB-lite"/>
    </source>
</evidence>
<comment type="caution">
    <text evidence="5">The sequence shown here is derived from an EMBL/GenBank/DDBJ whole genome shotgun (WGS) entry which is preliminary data.</text>
</comment>
<accession>A0ABD5VLY0</accession>
<dbReference type="Gene3D" id="2.40.340.10">
    <property type="entry name" value="MoeA, C-terminal, domain IV"/>
    <property type="match status" value="1"/>
</dbReference>
<dbReference type="PANTHER" id="PTHR10192">
    <property type="entry name" value="MOLYBDOPTERIN BIOSYNTHESIS PROTEIN"/>
    <property type="match status" value="1"/>
</dbReference>
<gene>
    <name evidence="5" type="primary">glp</name>
    <name evidence="5" type="ORF">ACFQGB_16540</name>
</gene>
<comment type="pathway">
    <text evidence="1">Cofactor biosynthesis; molybdopterin biosynthesis.</text>
</comment>
<dbReference type="NCBIfam" id="TIGR00177">
    <property type="entry name" value="molyb_syn"/>
    <property type="match status" value="1"/>
</dbReference>
<dbReference type="SUPFAM" id="SSF53218">
    <property type="entry name" value="Molybdenum cofactor biosynthesis proteins"/>
    <property type="match status" value="1"/>
</dbReference>
<dbReference type="Gene3D" id="3.90.105.10">
    <property type="entry name" value="Molybdopterin biosynthesis moea protein, domain 2"/>
    <property type="match status" value="1"/>
</dbReference>
<protein>
    <submittedName>
        <fullName evidence="5">Gephyrin-like molybdotransferase Glp</fullName>
    </submittedName>
</protein>
<name>A0ABD5VLY0_9EURY</name>
<dbReference type="InterPro" id="IPR036135">
    <property type="entry name" value="MoeA_linker/N_sf"/>
</dbReference>
<dbReference type="EMBL" id="JBHSXN010000003">
    <property type="protein sequence ID" value="MFC6954474.1"/>
    <property type="molecule type" value="Genomic_DNA"/>
</dbReference>
<evidence type="ECO:0000313" key="6">
    <source>
        <dbReference type="Proteomes" id="UP001596395"/>
    </source>
</evidence>
<dbReference type="Pfam" id="PF03453">
    <property type="entry name" value="MoeA_N"/>
    <property type="match status" value="1"/>
</dbReference>
<dbReference type="InterPro" id="IPR005111">
    <property type="entry name" value="MoeA_C_domain_IV"/>
</dbReference>
<reference evidence="5 6" key="1">
    <citation type="journal article" date="2019" name="Int. J. Syst. Evol. Microbiol.">
        <title>The Global Catalogue of Microorganisms (GCM) 10K type strain sequencing project: providing services to taxonomists for standard genome sequencing and annotation.</title>
        <authorList>
            <consortium name="The Broad Institute Genomics Platform"/>
            <consortium name="The Broad Institute Genome Sequencing Center for Infectious Disease"/>
            <person name="Wu L."/>
            <person name="Ma J."/>
        </authorList>
    </citation>
    <scope>NUCLEOTIDE SEQUENCE [LARGE SCALE GENOMIC DNA]</scope>
    <source>
        <strain evidence="5 6">GX26</strain>
    </source>
</reference>
<keyword evidence="6" id="KW-1185">Reference proteome</keyword>